<organism evidence="2 3">
    <name type="scientific">Salininema proteolyticum</name>
    <dbReference type="NCBI Taxonomy" id="1607685"/>
    <lineage>
        <taxon>Bacteria</taxon>
        <taxon>Bacillati</taxon>
        <taxon>Actinomycetota</taxon>
        <taxon>Actinomycetes</taxon>
        <taxon>Glycomycetales</taxon>
        <taxon>Glycomycetaceae</taxon>
        <taxon>Salininema</taxon>
    </lineage>
</organism>
<dbReference type="EMBL" id="JBHSDK010000002">
    <property type="protein sequence ID" value="MFC4334011.1"/>
    <property type="molecule type" value="Genomic_DNA"/>
</dbReference>
<proteinExistence type="predicted"/>
<evidence type="ECO:0000313" key="3">
    <source>
        <dbReference type="Proteomes" id="UP001595823"/>
    </source>
</evidence>
<reference evidence="3" key="1">
    <citation type="journal article" date="2019" name="Int. J. Syst. Evol. Microbiol.">
        <title>The Global Catalogue of Microorganisms (GCM) 10K type strain sequencing project: providing services to taxonomists for standard genome sequencing and annotation.</title>
        <authorList>
            <consortium name="The Broad Institute Genomics Platform"/>
            <consortium name="The Broad Institute Genome Sequencing Center for Infectious Disease"/>
            <person name="Wu L."/>
            <person name="Ma J."/>
        </authorList>
    </citation>
    <scope>NUCLEOTIDE SEQUENCE [LARGE SCALE GENOMIC DNA]</scope>
    <source>
        <strain evidence="3">IBRC-M 10908</strain>
    </source>
</reference>
<dbReference type="RefSeq" id="WP_380617748.1">
    <property type="nucleotide sequence ID" value="NZ_JBHSDK010000002.1"/>
</dbReference>
<accession>A0ABV8TTY3</accession>
<evidence type="ECO:0000313" key="2">
    <source>
        <dbReference type="EMBL" id="MFC4334011.1"/>
    </source>
</evidence>
<keyword evidence="3" id="KW-1185">Reference proteome</keyword>
<comment type="caution">
    <text evidence="2">The sequence shown here is derived from an EMBL/GenBank/DDBJ whole genome shotgun (WGS) entry which is preliminary data.</text>
</comment>
<name>A0ABV8TTY3_9ACTN</name>
<feature type="region of interest" description="Disordered" evidence="1">
    <location>
        <begin position="1"/>
        <end position="24"/>
    </location>
</feature>
<gene>
    <name evidence="2" type="ORF">ACFPET_02220</name>
</gene>
<evidence type="ECO:0000256" key="1">
    <source>
        <dbReference type="SAM" id="MobiDB-lite"/>
    </source>
</evidence>
<protein>
    <submittedName>
        <fullName evidence="2">Uncharacterized protein</fullName>
    </submittedName>
</protein>
<dbReference type="Proteomes" id="UP001595823">
    <property type="component" value="Unassembled WGS sequence"/>
</dbReference>
<sequence length="79" mass="8924">MHLMSDTAELPTVDFDTTGRGAPVERPIPAECRSWLVINPADQLVEVGRLLQQRSRLREYDVEREPVLPTPPSLITMLV</sequence>